<evidence type="ECO:0000259" key="8">
    <source>
        <dbReference type="Pfam" id="PF07559"/>
    </source>
</evidence>
<dbReference type="InterPro" id="IPR019776">
    <property type="entry name" value="Flagellar_basal_body_rod_CS"/>
</dbReference>
<dbReference type="Pfam" id="PF22692">
    <property type="entry name" value="LlgE_F_G_D1"/>
    <property type="match status" value="1"/>
</dbReference>
<comment type="caution">
    <text evidence="10">The sequence shown here is derived from an EMBL/GenBank/DDBJ whole genome shotgun (WGS) entry which is preliminary data.</text>
</comment>
<dbReference type="RefSeq" id="WP_125487681.1">
    <property type="nucleotide sequence ID" value="NZ_RSDW01000001.1"/>
</dbReference>
<dbReference type="PANTHER" id="PTHR30435">
    <property type="entry name" value="FLAGELLAR PROTEIN"/>
    <property type="match status" value="1"/>
</dbReference>
<comment type="similarity">
    <text evidence="2 5">Belongs to the flagella basal body rod proteins family.</text>
</comment>
<dbReference type="InterPro" id="IPR037058">
    <property type="entry name" value="Falgellar_hook_FlgE_sf"/>
</dbReference>
<keyword evidence="10" id="KW-0966">Cell projection</keyword>
<dbReference type="NCBIfam" id="TIGR03506">
    <property type="entry name" value="FlgEFG_subfam"/>
    <property type="match status" value="1"/>
</dbReference>
<evidence type="ECO:0000256" key="4">
    <source>
        <dbReference type="ARBA" id="ARBA00023143"/>
    </source>
</evidence>
<dbReference type="InterPro" id="IPR010930">
    <property type="entry name" value="Flg_bb/hook_C_dom"/>
</dbReference>
<name>A0A3R9NY14_9BACT</name>
<dbReference type="Gene3D" id="2.60.98.20">
    <property type="entry name" value="Flagellar hook protein FlgE"/>
    <property type="match status" value="1"/>
</dbReference>
<evidence type="ECO:0000313" key="10">
    <source>
        <dbReference type="EMBL" id="RSL19461.1"/>
    </source>
</evidence>
<dbReference type="Pfam" id="PF07559">
    <property type="entry name" value="FlgE_D2"/>
    <property type="match status" value="1"/>
</dbReference>
<dbReference type="PANTHER" id="PTHR30435:SF19">
    <property type="entry name" value="FLAGELLAR BASAL-BODY ROD PROTEIN FLGG"/>
    <property type="match status" value="1"/>
</dbReference>
<dbReference type="GO" id="GO:0071978">
    <property type="term" value="P:bacterial-type flagellum-dependent swarming motility"/>
    <property type="evidence" value="ECO:0007669"/>
    <property type="project" value="TreeGrafter"/>
</dbReference>
<dbReference type="InterPro" id="IPR001444">
    <property type="entry name" value="Flag_bb_rod_N"/>
</dbReference>
<gene>
    <name evidence="10" type="ORF">EDE15_5130</name>
</gene>
<evidence type="ECO:0000313" key="11">
    <source>
        <dbReference type="Proteomes" id="UP000269669"/>
    </source>
</evidence>
<dbReference type="InterPro" id="IPR011491">
    <property type="entry name" value="FlgE_D2"/>
</dbReference>
<keyword evidence="4 5" id="KW-0975">Bacterial flagellum</keyword>
<sequence length="408" mass="41766">MGSFSTALTGLQADTVSLNTIGNNLANLNTTAFKDQSTTFEDLFYQQMGTSGSNNPIQVGVGTKVSGTDTNFLQGTLSTTGNSADMALQGNGFFVVQQGNVQSLTRAGNFQLDQVGNLTTVDGEQVMGYPAPGGVVNTNAGLVPLSVPVGVNEAAHATQNFSVTANLDASAATGTQVTSPVKVYDSLGQSHEVSVSYTKTGANTWDYSITLPAGDATGTPVNNTGTLTFDTNGNLVSPTANVAGITFPALADGASDMTFNWNLYTNGSPTMAQSSAASSTANTNQDGYPTGTYQSFTVDANGVISATFSNGHTQDVGQVAVASVTNTEGLVLVGNNNYMTTAASGTATVGVAGVGGRGTIEDSALEQSNVDISTEFANLIVAQRAFQANSKTMTTFDSVAQDTIAMIR</sequence>
<dbReference type="AlphaFoldDB" id="A0A3R9NY14"/>
<keyword evidence="10" id="KW-0282">Flagellum</keyword>
<feature type="domain" description="Flagellar hook protein FlgE D2" evidence="8">
    <location>
        <begin position="166"/>
        <end position="288"/>
    </location>
</feature>
<dbReference type="Pfam" id="PF06429">
    <property type="entry name" value="Flg_bbr_C"/>
    <property type="match status" value="1"/>
</dbReference>
<dbReference type="GO" id="GO:0009425">
    <property type="term" value="C:bacterial-type flagellum basal body"/>
    <property type="evidence" value="ECO:0007669"/>
    <property type="project" value="UniProtKB-SubCell"/>
</dbReference>
<dbReference type="Proteomes" id="UP000269669">
    <property type="component" value="Unassembled WGS sequence"/>
</dbReference>
<evidence type="ECO:0000259" key="9">
    <source>
        <dbReference type="Pfam" id="PF22692"/>
    </source>
</evidence>
<feature type="domain" description="Flagellar hook protein FlgE/F/G-like D1" evidence="9">
    <location>
        <begin position="87"/>
        <end position="148"/>
    </location>
</feature>
<feature type="domain" description="Flagellar basal-body/hook protein C-terminal" evidence="7">
    <location>
        <begin position="363"/>
        <end position="405"/>
    </location>
</feature>
<dbReference type="InterPro" id="IPR037925">
    <property type="entry name" value="FlgE/F/G-like"/>
</dbReference>
<dbReference type="PROSITE" id="PS00588">
    <property type="entry name" value="FLAGELLA_BB_ROD"/>
    <property type="match status" value="1"/>
</dbReference>
<evidence type="ECO:0000256" key="1">
    <source>
        <dbReference type="ARBA" id="ARBA00004117"/>
    </source>
</evidence>
<keyword evidence="10" id="KW-0969">Cilium</keyword>
<evidence type="ECO:0000259" key="6">
    <source>
        <dbReference type="Pfam" id="PF00460"/>
    </source>
</evidence>
<dbReference type="InterPro" id="IPR053967">
    <property type="entry name" value="LlgE_F_G-like_D1"/>
</dbReference>
<dbReference type="InterPro" id="IPR020013">
    <property type="entry name" value="Flagellar_FlgE/F/G"/>
</dbReference>
<evidence type="ECO:0000256" key="3">
    <source>
        <dbReference type="ARBA" id="ARBA00019015"/>
    </source>
</evidence>
<comment type="subcellular location">
    <subcellularLocation>
        <location evidence="1 5">Bacterial flagellum basal body</location>
    </subcellularLocation>
</comment>
<evidence type="ECO:0000256" key="2">
    <source>
        <dbReference type="ARBA" id="ARBA00009677"/>
    </source>
</evidence>
<dbReference type="EMBL" id="RSDW01000001">
    <property type="protein sequence ID" value="RSL19461.1"/>
    <property type="molecule type" value="Genomic_DNA"/>
</dbReference>
<evidence type="ECO:0000256" key="5">
    <source>
        <dbReference type="RuleBase" id="RU362116"/>
    </source>
</evidence>
<feature type="domain" description="Flagellar basal body rod protein N-terminal" evidence="6">
    <location>
        <begin position="6"/>
        <end position="34"/>
    </location>
</feature>
<protein>
    <recommendedName>
        <fullName evidence="3">Flagellar hook protein FlgE</fullName>
    </recommendedName>
</protein>
<dbReference type="Pfam" id="PF00460">
    <property type="entry name" value="Flg_bb_rod"/>
    <property type="match status" value="1"/>
</dbReference>
<dbReference type="OrthoDB" id="9804559at2"/>
<proteinExistence type="inferred from homology"/>
<dbReference type="SUPFAM" id="SSF117143">
    <property type="entry name" value="Flagellar hook protein flgE"/>
    <property type="match status" value="1"/>
</dbReference>
<keyword evidence="11" id="KW-1185">Reference proteome</keyword>
<evidence type="ECO:0000259" key="7">
    <source>
        <dbReference type="Pfam" id="PF06429"/>
    </source>
</evidence>
<organism evidence="10 11">
    <name type="scientific">Edaphobacter aggregans</name>
    <dbReference type="NCBI Taxonomy" id="570835"/>
    <lineage>
        <taxon>Bacteria</taxon>
        <taxon>Pseudomonadati</taxon>
        <taxon>Acidobacteriota</taxon>
        <taxon>Terriglobia</taxon>
        <taxon>Terriglobales</taxon>
        <taxon>Acidobacteriaceae</taxon>
        <taxon>Edaphobacter</taxon>
    </lineage>
</organism>
<reference evidence="10 11" key="1">
    <citation type="submission" date="2018-12" db="EMBL/GenBank/DDBJ databases">
        <title>Sequencing of bacterial isolates from soil warming experiment in Harvard Forest, Massachusetts, USA.</title>
        <authorList>
            <person name="Deangelis K."/>
        </authorList>
    </citation>
    <scope>NUCLEOTIDE SEQUENCE [LARGE SCALE GENOMIC DNA]</scope>
    <source>
        <strain evidence="10 11">EB153</strain>
    </source>
</reference>
<accession>A0A3R9NY14</accession>